<evidence type="ECO:0000313" key="4">
    <source>
        <dbReference type="Proteomes" id="UP000683428"/>
    </source>
</evidence>
<reference evidence="3" key="1">
    <citation type="submission" date="2020-11" db="EMBL/GenBank/DDBJ databases">
        <title>Azospira inquinata sp. nov.</title>
        <authorList>
            <person name="Moe W.M."/>
            <person name="Mikes M.C."/>
        </authorList>
    </citation>
    <scope>NUCLEOTIDE SEQUENCE</scope>
    <source>
        <strain evidence="3">Azo-3</strain>
    </source>
</reference>
<dbReference type="InterPro" id="IPR051317">
    <property type="entry name" value="Gfo/Idh/MocA_oxidoreduct"/>
</dbReference>
<evidence type="ECO:0000259" key="2">
    <source>
        <dbReference type="Pfam" id="PF22725"/>
    </source>
</evidence>
<dbReference type="Pfam" id="PF01408">
    <property type="entry name" value="GFO_IDH_MocA"/>
    <property type="match status" value="1"/>
</dbReference>
<dbReference type="RefSeq" id="WP_216129014.1">
    <property type="nucleotide sequence ID" value="NZ_CP064782.1"/>
</dbReference>
<dbReference type="PANTHER" id="PTHR43708:SF3">
    <property type="entry name" value="OXIDOREDUCTASE"/>
    <property type="match status" value="1"/>
</dbReference>
<dbReference type="InterPro" id="IPR000683">
    <property type="entry name" value="Gfo/Idh/MocA-like_OxRdtase_N"/>
</dbReference>
<evidence type="ECO:0000259" key="1">
    <source>
        <dbReference type="Pfam" id="PF01408"/>
    </source>
</evidence>
<accession>A0A975SLB3</accession>
<dbReference type="Proteomes" id="UP000683428">
    <property type="component" value="Chromosome"/>
</dbReference>
<sequence>MPLSPEFQEQAAPFRLAFIGGGINSAVGRVHYNALRMDGQFELVAGCFSRHKALNQESGRFYGVTPHRVYDTYQALLATETDLDMVVILTPTSNHLEPVLACLEAGLGVICEKAMSATPAEAAAIRMAEKQHGGFLAVTYNYTGYPALRELRARIRNGQLGRILHFIAEMPQEGFIRRGDDGQPAKPQEWRLHDGPIPTVYLDLGVHLHQITQYLIPRRPLQIQGIHHSYGNFPAVVDYVQAAVRYEDDMVGSFLFGKCMLGLRNGLRLRIFGSEGSAEWEQVRPEEIHLAYPDGRRETLDRGGHAPIAGAPRYTRFKAGHPAGYVEAFANLYVDIAQAFREYRRHGHWQSEEVFDTAFAGAGLGFLQTMADAARSGRSEAIPD</sequence>
<organism evidence="3 4">
    <name type="scientific">Azospira inquinata</name>
    <dbReference type="NCBI Taxonomy" id="2785627"/>
    <lineage>
        <taxon>Bacteria</taxon>
        <taxon>Pseudomonadati</taxon>
        <taxon>Pseudomonadota</taxon>
        <taxon>Betaproteobacteria</taxon>
        <taxon>Rhodocyclales</taxon>
        <taxon>Rhodocyclaceae</taxon>
        <taxon>Azospira</taxon>
    </lineage>
</organism>
<dbReference type="Pfam" id="PF22725">
    <property type="entry name" value="GFO_IDH_MocA_C3"/>
    <property type="match status" value="1"/>
</dbReference>
<feature type="domain" description="GFO/IDH/MocA-like oxidoreductase" evidence="2">
    <location>
        <begin position="149"/>
        <end position="279"/>
    </location>
</feature>
<gene>
    <name evidence="3" type="ORF">Azoinq_11320</name>
</gene>
<name>A0A975SLB3_9RHOO</name>
<evidence type="ECO:0000313" key="3">
    <source>
        <dbReference type="EMBL" id="QWT48441.1"/>
    </source>
</evidence>
<dbReference type="PANTHER" id="PTHR43708">
    <property type="entry name" value="CONSERVED EXPRESSED OXIDOREDUCTASE (EUROFUNG)"/>
    <property type="match status" value="1"/>
</dbReference>
<proteinExistence type="predicted"/>
<protein>
    <submittedName>
        <fullName evidence="3">Gfo/Idh/MocA family oxidoreductase</fullName>
    </submittedName>
</protein>
<dbReference type="KEGG" id="aiq:Azoinq_11320"/>
<dbReference type="AlphaFoldDB" id="A0A975SLB3"/>
<feature type="domain" description="Gfo/Idh/MocA-like oxidoreductase N-terminal" evidence="1">
    <location>
        <begin position="14"/>
        <end position="139"/>
    </location>
</feature>
<dbReference type="GO" id="GO:0000166">
    <property type="term" value="F:nucleotide binding"/>
    <property type="evidence" value="ECO:0007669"/>
    <property type="project" value="InterPro"/>
</dbReference>
<dbReference type="EMBL" id="CP064782">
    <property type="protein sequence ID" value="QWT48441.1"/>
    <property type="molecule type" value="Genomic_DNA"/>
</dbReference>
<keyword evidence="4" id="KW-1185">Reference proteome</keyword>
<dbReference type="InterPro" id="IPR055170">
    <property type="entry name" value="GFO_IDH_MocA-like_dom"/>
</dbReference>